<reference evidence="2 3" key="1">
    <citation type="submission" date="2020-11" db="EMBL/GenBank/DDBJ databases">
        <authorList>
            <person name="Asamoah-Frimpong E.A."/>
            <person name="Attaran A."/>
            <person name="Berhane B."/>
            <person name="Boone B.K."/>
            <person name="Cesta G."/>
            <person name="Chorbajian C."/>
            <person name="Cowan J.T."/>
            <person name="Datu D.V."/>
            <person name="Der L."/>
            <person name="Egbunine A.O."/>
            <person name="Giampietro H."/>
            <person name="Gunnison R.P."/>
            <person name="Joseph M.A."/>
            <person name="Kiewe T."/>
            <person name="Oboh E.C."/>
            <person name="O'Neill K."/>
            <person name="Oxlaj J.A."/>
            <person name="Patel A.K."/>
            <person name="Saqaf K."/>
            <person name="Vuong K."/>
            <person name="Walker C."/>
            <person name="Wikina T."/>
            <person name="Yan T."/>
            <person name="Avazpour P."/>
            <person name="Kim F.M."/>
            <person name="Mason K.J."/>
            <person name="Nguyen D.A."/>
            <person name="Pettit S.M."/>
            <person name="Zhou O.J."/>
            <person name="Brissett D.L."/>
            <person name="Gualtieri C."/>
            <person name="Hufford T.M."/>
            <person name="Ko J.M."/>
            <person name="Novak J.K."/>
            <person name="Smith Z.M."/>
            <person name="Erill I."/>
            <person name="Caruso S.M."/>
            <person name="Garlena R.A."/>
            <person name="Russell D.A."/>
            <person name="Pope W.H."/>
            <person name="Jacobs-Sera D."/>
            <person name="Hatfull G.F."/>
        </authorList>
    </citation>
    <scope>NUCLEOTIDE SEQUENCE [LARGE SCALE GENOMIC DNA]</scope>
</reference>
<gene>
    <name evidence="2" type="primary">20</name>
    <name evidence="2" type="ORF">SEA_TURKISHDELIGHT_20</name>
</gene>
<dbReference type="Proteomes" id="UP000595090">
    <property type="component" value="Segment"/>
</dbReference>
<dbReference type="PANTHER" id="PTHR45947:SF3">
    <property type="entry name" value="SULFOQUINOVOSYL TRANSFERASE SQD2"/>
    <property type="match status" value="1"/>
</dbReference>
<dbReference type="InterPro" id="IPR001296">
    <property type="entry name" value="Glyco_trans_1"/>
</dbReference>
<accession>A0A7T0Q578</accession>
<proteinExistence type="predicted"/>
<keyword evidence="3" id="KW-1185">Reference proteome</keyword>
<dbReference type="Pfam" id="PF00534">
    <property type="entry name" value="Glycos_transf_1"/>
    <property type="match status" value="1"/>
</dbReference>
<dbReference type="RefSeq" id="YP_010755636.1">
    <property type="nucleotide sequence ID" value="NC_073473.1"/>
</dbReference>
<dbReference type="Pfam" id="PF13692">
    <property type="entry name" value="Glyco_trans_1_4"/>
    <property type="match status" value="1"/>
</dbReference>
<evidence type="ECO:0000313" key="3">
    <source>
        <dbReference type="Proteomes" id="UP000595090"/>
    </source>
</evidence>
<feature type="domain" description="Glycosyl transferase family 1" evidence="1">
    <location>
        <begin position="559"/>
        <end position="650"/>
    </location>
</feature>
<dbReference type="PANTHER" id="PTHR45947">
    <property type="entry name" value="SULFOQUINOVOSYL TRANSFERASE SQD2"/>
    <property type="match status" value="1"/>
</dbReference>
<dbReference type="EMBL" id="MW291017">
    <property type="protein sequence ID" value="QPL14049.1"/>
    <property type="molecule type" value="Genomic_DNA"/>
</dbReference>
<sequence>MTTRTTRPYGRSSRLRVLVTVPSYGPRLPTGAAITTREYVHALTAAGHRVDVVTTVKTPAGARVEDGVRVWPLRLWRHAVQAAAPDLLVTHHGDRKAARIVAQTPGVRHLLLVHGMAEDRDLGRPDLTWFPSHACRAHYTAHTGPTVVIPPPVDPARYRTAPGPRVTLNGSTTAKGADVLAEVAARMPETRFLVVESAGAHERPAFPANVDVIGRTDPRQVYAATRLLLMPSARESYGRVGVEAMASGIPVLAAPLPGIREALGSAAVYVERDDVSRWVAEVRRLEAPEAYAAASARARAHALRLDPARSLAAFVDACQETARPQGPRPAPAPALEPVTPARSAVRSASSAPRVVAWVHYGVPYRRAGSETMLHTMMRALQAEGLDVLLLCSEMPEAPARWTVDGVPYMRMETAAAKAAIRRWRPPVLVTHHHFGERAVLLAKETGSRSVLVLHNDHDQPALTAGPDLCVYNTEWIRKSLATRYPVVDQAGFLTVHPPVIPDEHRAPQSGRHVTLVNLNRHKGVDTWRAAARLLPGLPFLGVTGAHGRQVLRPRLPNTRIIGQTSHMRRDVWAHTRVLLVPSSYESFGMAAVEALASGIPVIAHPTPGLREALGEGAVFLDRTDTRAWAATIRELYQAAPRRARMSTAALERSAFLERRGRTELQEWVDTIRDLAAHG</sequence>
<organism evidence="2 3">
    <name type="scientific">Streptomyces phage TurkishDelight</name>
    <dbReference type="NCBI Taxonomy" id="2793708"/>
    <lineage>
        <taxon>Viruses</taxon>
        <taxon>Duplodnaviria</taxon>
        <taxon>Heunggongvirae</taxon>
        <taxon>Uroviricota</taxon>
        <taxon>Caudoviricetes</taxon>
        <taxon>Dolmabahcevirus</taxon>
        <taxon>Dolmabahcevirus turkishdelight</taxon>
    </lineage>
</organism>
<dbReference type="GO" id="GO:0016757">
    <property type="term" value="F:glycosyltransferase activity"/>
    <property type="evidence" value="ECO:0007669"/>
    <property type="project" value="InterPro"/>
</dbReference>
<dbReference type="InterPro" id="IPR050194">
    <property type="entry name" value="Glycosyltransferase_grp1"/>
</dbReference>
<dbReference type="CDD" id="cd03801">
    <property type="entry name" value="GT4_PimA-like"/>
    <property type="match status" value="2"/>
</dbReference>
<dbReference type="KEGG" id="vg:80020306"/>
<dbReference type="Gene3D" id="3.40.50.2000">
    <property type="entry name" value="Glycogen Phosphorylase B"/>
    <property type="match status" value="4"/>
</dbReference>
<name>A0A7T0Q578_9CAUD</name>
<dbReference type="GeneID" id="80020306"/>
<protein>
    <submittedName>
        <fullName evidence="2">Glycosyltransferase</fullName>
    </submittedName>
</protein>
<evidence type="ECO:0000313" key="2">
    <source>
        <dbReference type="EMBL" id="QPL14049.1"/>
    </source>
</evidence>
<evidence type="ECO:0000259" key="1">
    <source>
        <dbReference type="Pfam" id="PF00534"/>
    </source>
</evidence>
<dbReference type="SUPFAM" id="SSF53756">
    <property type="entry name" value="UDP-Glycosyltransferase/glycogen phosphorylase"/>
    <property type="match status" value="2"/>
</dbReference>